<name>A0AAV3PDT4_LITER</name>
<gene>
    <name evidence="2" type="ORF">LIER_08902</name>
</gene>
<dbReference type="SUPFAM" id="SSF52047">
    <property type="entry name" value="RNI-like"/>
    <property type="match status" value="1"/>
</dbReference>
<keyword evidence="3" id="KW-1185">Reference proteome</keyword>
<dbReference type="InterPro" id="IPR001810">
    <property type="entry name" value="F-box_dom"/>
</dbReference>
<feature type="domain" description="F-box" evidence="1">
    <location>
        <begin position="10"/>
        <end position="48"/>
    </location>
</feature>
<evidence type="ECO:0000313" key="2">
    <source>
        <dbReference type="EMBL" id="GAA0149819.1"/>
    </source>
</evidence>
<proteinExistence type="predicted"/>
<dbReference type="SUPFAM" id="SSF81383">
    <property type="entry name" value="F-box domain"/>
    <property type="match status" value="1"/>
</dbReference>
<protein>
    <recommendedName>
        <fullName evidence="1">F-box domain-containing protein</fullName>
    </recommendedName>
</protein>
<evidence type="ECO:0000313" key="3">
    <source>
        <dbReference type="Proteomes" id="UP001454036"/>
    </source>
</evidence>
<dbReference type="Gene3D" id="3.80.10.10">
    <property type="entry name" value="Ribonuclease Inhibitor"/>
    <property type="match status" value="1"/>
</dbReference>
<dbReference type="AlphaFoldDB" id="A0AAV3PDT4"/>
<reference evidence="2 3" key="1">
    <citation type="submission" date="2024-01" db="EMBL/GenBank/DDBJ databases">
        <title>The complete chloroplast genome sequence of Lithospermum erythrorhizon: insights into the phylogenetic relationship among Boraginaceae species and the maternal lineages of purple gromwells.</title>
        <authorList>
            <person name="Okada T."/>
            <person name="Watanabe K."/>
        </authorList>
    </citation>
    <scope>NUCLEOTIDE SEQUENCE [LARGE SCALE GENOMIC DNA]</scope>
</reference>
<dbReference type="InterPro" id="IPR036047">
    <property type="entry name" value="F-box-like_dom_sf"/>
</dbReference>
<dbReference type="Proteomes" id="UP001454036">
    <property type="component" value="Unassembled WGS sequence"/>
</dbReference>
<dbReference type="InterPro" id="IPR032675">
    <property type="entry name" value="LRR_dom_sf"/>
</dbReference>
<comment type="caution">
    <text evidence="2">The sequence shown here is derived from an EMBL/GenBank/DDBJ whole genome shotgun (WGS) entry which is preliminary data.</text>
</comment>
<organism evidence="2 3">
    <name type="scientific">Lithospermum erythrorhizon</name>
    <name type="common">Purple gromwell</name>
    <name type="synonym">Lithospermum officinale var. erythrorhizon</name>
    <dbReference type="NCBI Taxonomy" id="34254"/>
    <lineage>
        <taxon>Eukaryota</taxon>
        <taxon>Viridiplantae</taxon>
        <taxon>Streptophyta</taxon>
        <taxon>Embryophyta</taxon>
        <taxon>Tracheophyta</taxon>
        <taxon>Spermatophyta</taxon>
        <taxon>Magnoliopsida</taxon>
        <taxon>eudicotyledons</taxon>
        <taxon>Gunneridae</taxon>
        <taxon>Pentapetalae</taxon>
        <taxon>asterids</taxon>
        <taxon>lamiids</taxon>
        <taxon>Boraginales</taxon>
        <taxon>Boraginaceae</taxon>
        <taxon>Boraginoideae</taxon>
        <taxon>Lithospermeae</taxon>
        <taxon>Lithospermum</taxon>
    </lineage>
</organism>
<accession>A0AAV3PDT4</accession>
<dbReference type="EMBL" id="BAABME010001475">
    <property type="protein sequence ID" value="GAA0149819.1"/>
    <property type="molecule type" value="Genomic_DNA"/>
</dbReference>
<dbReference type="Pfam" id="PF12937">
    <property type="entry name" value="F-box-like"/>
    <property type="match status" value="1"/>
</dbReference>
<evidence type="ECO:0000259" key="1">
    <source>
        <dbReference type="Pfam" id="PF12937"/>
    </source>
</evidence>
<sequence length="261" mass="29153">MGTWQLDEDATLQVFGHLKGYTNTLCCLEATCRTFNRWARDPSLYREIRVLFTRSKMSDAGLSALIDRANTIESLEVQVIRDPEIVVPVESLGDIPPLTTQFMRSFEGTKSQNLRNLVISGLLNLERIHDEYDQHVEYDGDFIASLSSCDSLTHLELAKCSIGMRAVLKLASGKEVSVAGNIVHSWVRFRLSTRTAEQIIQNCPHISTLQIRGCPMSHTAAVTLRDNTNAKDVDILTDVAHFTSGTFAELYERALSESDSD</sequence>